<protein>
    <submittedName>
        <fullName evidence="1">Uncharacterized protein</fullName>
    </submittedName>
</protein>
<name>A0ABR1ZKY8_9ROSI</name>
<dbReference type="EMBL" id="JBBPBM010001914">
    <property type="protein sequence ID" value="KAK8481226.1"/>
    <property type="molecule type" value="Genomic_DNA"/>
</dbReference>
<gene>
    <name evidence="1" type="ORF">V6N12_073939</name>
</gene>
<accession>A0ABR1ZKY8</accession>
<sequence length="99" mass="10461">MLTQPAENVQANTLLATASVPSTVTWHPDSTHHVTSDATHLQSGQKYNGQVIPPAVSEPFMAAGEDSVVHVEPSDNVVQDPPVLVHQQTQVDVVGDTSA</sequence>
<proteinExistence type="predicted"/>
<comment type="caution">
    <text evidence="1">The sequence shown here is derived from an EMBL/GenBank/DDBJ whole genome shotgun (WGS) entry which is preliminary data.</text>
</comment>
<reference evidence="1 2" key="1">
    <citation type="journal article" date="2024" name="G3 (Bethesda)">
        <title>Genome assembly of Hibiscus sabdariffa L. provides insights into metabolisms of medicinal natural products.</title>
        <authorList>
            <person name="Kim T."/>
        </authorList>
    </citation>
    <scope>NUCLEOTIDE SEQUENCE [LARGE SCALE GENOMIC DNA]</scope>
    <source>
        <strain evidence="1">TK-2024</strain>
        <tissue evidence="1">Old leaves</tissue>
    </source>
</reference>
<organism evidence="1 2">
    <name type="scientific">Hibiscus sabdariffa</name>
    <name type="common">roselle</name>
    <dbReference type="NCBI Taxonomy" id="183260"/>
    <lineage>
        <taxon>Eukaryota</taxon>
        <taxon>Viridiplantae</taxon>
        <taxon>Streptophyta</taxon>
        <taxon>Embryophyta</taxon>
        <taxon>Tracheophyta</taxon>
        <taxon>Spermatophyta</taxon>
        <taxon>Magnoliopsida</taxon>
        <taxon>eudicotyledons</taxon>
        <taxon>Gunneridae</taxon>
        <taxon>Pentapetalae</taxon>
        <taxon>rosids</taxon>
        <taxon>malvids</taxon>
        <taxon>Malvales</taxon>
        <taxon>Malvaceae</taxon>
        <taxon>Malvoideae</taxon>
        <taxon>Hibiscus</taxon>
    </lineage>
</organism>
<evidence type="ECO:0000313" key="1">
    <source>
        <dbReference type="EMBL" id="KAK8481226.1"/>
    </source>
</evidence>
<evidence type="ECO:0000313" key="2">
    <source>
        <dbReference type="Proteomes" id="UP001472677"/>
    </source>
</evidence>
<keyword evidence="2" id="KW-1185">Reference proteome</keyword>
<dbReference type="Proteomes" id="UP001472677">
    <property type="component" value="Unassembled WGS sequence"/>
</dbReference>